<dbReference type="Proteomes" id="UP001597252">
    <property type="component" value="Unassembled WGS sequence"/>
</dbReference>
<comment type="caution">
    <text evidence="1">The sequence shown here is derived from an EMBL/GenBank/DDBJ whole genome shotgun (WGS) entry which is preliminary data.</text>
</comment>
<gene>
    <name evidence="1" type="ORF">ACFQ5J_09455</name>
</gene>
<name>A0ABW4EA42_9LACO</name>
<dbReference type="PROSITE" id="PS51257">
    <property type="entry name" value="PROKAR_LIPOPROTEIN"/>
    <property type="match status" value="1"/>
</dbReference>
<evidence type="ECO:0000313" key="1">
    <source>
        <dbReference type="EMBL" id="MFD1485455.1"/>
    </source>
</evidence>
<proteinExistence type="predicted"/>
<dbReference type="RefSeq" id="WP_125751254.1">
    <property type="nucleotide sequence ID" value="NZ_JBHTON010000029.1"/>
</dbReference>
<keyword evidence="2" id="KW-1185">Reference proteome</keyword>
<protein>
    <recommendedName>
        <fullName evidence="3">Lipoprotein</fullName>
    </recommendedName>
</protein>
<accession>A0ABW4EA42</accession>
<dbReference type="EMBL" id="JBHTON010000029">
    <property type="protein sequence ID" value="MFD1485455.1"/>
    <property type="molecule type" value="Genomic_DNA"/>
</dbReference>
<evidence type="ECO:0008006" key="3">
    <source>
        <dbReference type="Google" id="ProtNLM"/>
    </source>
</evidence>
<organism evidence="1 2">
    <name type="scientific">Lacticaseibacillus baoqingensis</name>
    <dbReference type="NCBI Taxonomy" id="2486013"/>
    <lineage>
        <taxon>Bacteria</taxon>
        <taxon>Bacillati</taxon>
        <taxon>Bacillota</taxon>
        <taxon>Bacilli</taxon>
        <taxon>Lactobacillales</taxon>
        <taxon>Lactobacillaceae</taxon>
        <taxon>Lacticaseibacillus</taxon>
    </lineage>
</organism>
<reference evidence="2" key="1">
    <citation type="journal article" date="2019" name="Int. J. Syst. Evol. Microbiol.">
        <title>The Global Catalogue of Microorganisms (GCM) 10K type strain sequencing project: providing services to taxonomists for standard genome sequencing and annotation.</title>
        <authorList>
            <consortium name="The Broad Institute Genomics Platform"/>
            <consortium name="The Broad Institute Genome Sequencing Center for Infectious Disease"/>
            <person name="Wu L."/>
            <person name="Ma J."/>
        </authorList>
    </citation>
    <scope>NUCLEOTIDE SEQUENCE [LARGE SCALE GENOMIC DNA]</scope>
    <source>
        <strain evidence="2">CCM 8903</strain>
    </source>
</reference>
<evidence type="ECO:0000313" key="2">
    <source>
        <dbReference type="Proteomes" id="UP001597252"/>
    </source>
</evidence>
<sequence>MKRQLFTFLAVLGLFLTLTGCKRQDTSARGAVYTAQSYTTKGQTKPVTTAVEMTLYLNRDDDQGVLSTATLTTNPYYRRYETLTRHSQGSQTTLKTTGEIVAANFATKSDAEAGINPTKYSYNQNGDTRSAGTFTKTKTGLDLKLGKTVWHFKQTEKQTRYQLPYGIAQQAKQAKVDQN</sequence>